<sequence>MKKSKKLTVVMFALLTSLFFTSCSNQETELLAMDQQERKLPKLVDGRLTFESKEQFATYLKEKVLMNELLTSLQNENFQPLKSVIMDEENGYADFVLDLYNSKREIQIGSEVIFIKNWKQFVVKKKDEKLLQQFKENNTFNKGIVYEGVKVYEIKKQRTPLKKQEVLQRGWVDAKYQYNFHDNGTPVKFVFEAYVNTYYIGILRVDYGIRMKYEWLHGRRWKLSGDIVYKEVKDLAIDVWSRGQRLRTFRQGFASNTSSSMYIVSGTFNVLPATPFTINFSGNLFAEIRQGSKPRVNYRQYCQWNY</sequence>
<accession>A0ABP1FFT7</accession>
<dbReference type="RefSeq" id="WP_348740256.1">
    <property type="nucleotide sequence ID" value="NZ_CAXJRC010000046.1"/>
</dbReference>
<reference evidence="2 3" key="1">
    <citation type="submission" date="2024-05" db="EMBL/GenBank/DDBJ databases">
        <authorList>
            <person name="Duchaud E."/>
        </authorList>
    </citation>
    <scope>NUCLEOTIDE SEQUENCE [LARGE SCALE GENOMIC DNA]</scope>
    <source>
        <strain evidence="2">Ena-SAMPLE-TAB-13-05-2024-13:56:06:370-140305</strain>
    </source>
</reference>
<dbReference type="PROSITE" id="PS51257">
    <property type="entry name" value="PROKAR_LIPOPROTEIN"/>
    <property type="match status" value="1"/>
</dbReference>
<keyword evidence="3" id="KW-1185">Reference proteome</keyword>
<feature type="signal peptide" evidence="1">
    <location>
        <begin position="1"/>
        <end position="22"/>
    </location>
</feature>
<evidence type="ECO:0000313" key="3">
    <source>
        <dbReference type="Proteomes" id="UP001497602"/>
    </source>
</evidence>
<evidence type="ECO:0000256" key="1">
    <source>
        <dbReference type="SAM" id="SignalP"/>
    </source>
</evidence>
<dbReference type="EMBL" id="CAXJRC010000046">
    <property type="protein sequence ID" value="CAL2108661.1"/>
    <property type="molecule type" value="Genomic_DNA"/>
</dbReference>
<evidence type="ECO:0000313" key="2">
    <source>
        <dbReference type="EMBL" id="CAL2108661.1"/>
    </source>
</evidence>
<evidence type="ECO:0008006" key="4">
    <source>
        <dbReference type="Google" id="ProtNLM"/>
    </source>
</evidence>
<feature type="chain" id="PRO_5045866877" description="Lipoprotein" evidence="1">
    <location>
        <begin position="23"/>
        <end position="306"/>
    </location>
</feature>
<dbReference type="Proteomes" id="UP001497602">
    <property type="component" value="Unassembled WGS sequence"/>
</dbReference>
<gene>
    <name evidence="2" type="ORF">T190115A13A_90007</name>
</gene>
<protein>
    <recommendedName>
        <fullName evidence="4">Lipoprotein</fullName>
    </recommendedName>
</protein>
<proteinExistence type="predicted"/>
<comment type="caution">
    <text evidence="2">The sequence shown here is derived from an EMBL/GenBank/DDBJ whole genome shotgun (WGS) entry which is preliminary data.</text>
</comment>
<keyword evidence="1" id="KW-0732">Signal</keyword>
<name>A0ABP1FFT7_9FLAO</name>
<organism evidence="2 3">
    <name type="scientific">Tenacibaculum vairaonense</name>
    <dbReference type="NCBI Taxonomy" id="3137860"/>
    <lineage>
        <taxon>Bacteria</taxon>
        <taxon>Pseudomonadati</taxon>
        <taxon>Bacteroidota</taxon>
        <taxon>Flavobacteriia</taxon>
        <taxon>Flavobacteriales</taxon>
        <taxon>Flavobacteriaceae</taxon>
        <taxon>Tenacibaculum</taxon>
    </lineage>
</organism>